<keyword evidence="1" id="KW-0479">Metal-binding</keyword>
<evidence type="ECO:0000313" key="6">
    <source>
        <dbReference type="EMBL" id="KAF5348008.1"/>
    </source>
</evidence>
<evidence type="ECO:0000256" key="1">
    <source>
        <dbReference type="ARBA" id="ARBA00022723"/>
    </source>
</evidence>
<dbReference type="Gene3D" id="3.60.40.10">
    <property type="entry name" value="PPM-type phosphatase domain"/>
    <property type="match status" value="1"/>
</dbReference>
<comment type="caution">
    <text evidence="6">The sequence shown here is derived from an EMBL/GenBank/DDBJ whole genome shotgun (WGS) entry which is preliminary data.</text>
</comment>
<dbReference type="PANTHER" id="PTHR13832">
    <property type="entry name" value="PROTEIN PHOSPHATASE 2C"/>
    <property type="match status" value="1"/>
</dbReference>
<dbReference type="AlphaFoldDB" id="A0A8H5CVV2"/>
<dbReference type="SMART" id="SM00332">
    <property type="entry name" value="PP2Cc"/>
    <property type="match status" value="1"/>
</dbReference>
<evidence type="ECO:0000256" key="3">
    <source>
        <dbReference type="ARBA" id="ARBA00022912"/>
    </source>
</evidence>
<keyword evidence="2 4" id="KW-0378">Hydrolase</keyword>
<name>A0A8H5CVV2_9AGAR</name>
<feature type="domain" description="PPM-type phosphatase" evidence="5">
    <location>
        <begin position="21"/>
        <end position="334"/>
    </location>
</feature>
<evidence type="ECO:0000313" key="7">
    <source>
        <dbReference type="Proteomes" id="UP000559256"/>
    </source>
</evidence>
<dbReference type="PROSITE" id="PS51746">
    <property type="entry name" value="PPM_2"/>
    <property type="match status" value="1"/>
</dbReference>
<evidence type="ECO:0000256" key="2">
    <source>
        <dbReference type="ARBA" id="ARBA00022801"/>
    </source>
</evidence>
<dbReference type="EMBL" id="JAACJM010000088">
    <property type="protein sequence ID" value="KAF5348008.1"/>
    <property type="molecule type" value="Genomic_DNA"/>
</dbReference>
<proteinExistence type="inferred from homology"/>
<dbReference type="PROSITE" id="PS01032">
    <property type="entry name" value="PPM_1"/>
    <property type="match status" value="1"/>
</dbReference>
<evidence type="ECO:0000259" key="5">
    <source>
        <dbReference type="PROSITE" id="PS51746"/>
    </source>
</evidence>
<dbReference type="Pfam" id="PF00481">
    <property type="entry name" value="PP2C"/>
    <property type="match status" value="1"/>
</dbReference>
<gene>
    <name evidence="6" type="ORF">D9758_010016</name>
</gene>
<dbReference type="CDD" id="cd00143">
    <property type="entry name" value="PP2Cc"/>
    <property type="match status" value="1"/>
</dbReference>
<dbReference type="InterPro" id="IPR015655">
    <property type="entry name" value="PP2C"/>
</dbReference>
<dbReference type="SUPFAM" id="SSF81606">
    <property type="entry name" value="PP2C-like"/>
    <property type="match status" value="1"/>
</dbReference>
<keyword evidence="3 4" id="KW-0904">Protein phosphatase</keyword>
<evidence type="ECO:0000256" key="4">
    <source>
        <dbReference type="RuleBase" id="RU003465"/>
    </source>
</evidence>
<dbReference type="OrthoDB" id="420076at2759"/>
<dbReference type="GO" id="GO:0046872">
    <property type="term" value="F:metal ion binding"/>
    <property type="evidence" value="ECO:0007669"/>
    <property type="project" value="UniProtKB-KW"/>
</dbReference>
<keyword evidence="7" id="KW-1185">Reference proteome</keyword>
<organism evidence="6 7">
    <name type="scientific">Tetrapyrgos nigripes</name>
    <dbReference type="NCBI Taxonomy" id="182062"/>
    <lineage>
        <taxon>Eukaryota</taxon>
        <taxon>Fungi</taxon>
        <taxon>Dikarya</taxon>
        <taxon>Basidiomycota</taxon>
        <taxon>Agaricomycotina</taxon>
        <taxon>Agaricomycetes</taxon>
        <taxon>Agaricomycetidae</taxon>
        <taxon>Agaricales</taxon>
        <taxon>Marasmiineae</taxon>
        <taxon>Marasmiaceae</taxon>
        <taxon>Tetrapyrgos</taxon>
    </lineage>
</organism>
<accession>A0A8H5CVV2</accession>
<protein>
    <recommendedName>
        <fullName evidence="5">PPM-type phosphatase domain-containing protein</fullName>
    </recommendedName>
</protein>
<sequence>MNTPAPQQYYPQNSQVSSERVCGADTVAFQPRLDYNSEDRHFVQDWILPTGKWKFLGVFDGHGAGTEAVEFVTNTLPAKIQESISSNLDLATLTDDEIRQAIWDPDTNKSSVKVLRGRTGTTALLALVDPFEVIHIASLGDCQALICERPAEDLEWDVKLLTKQHNCMNQHEVDRVREEHPDEKECVKDYRTLGLITLTRALGDMPFKLPAIYTQRVFALATPPFHENYRFHEIIDRNRTPPYLSTAADIIHLRPSASTTKPILILASDGLADLYAKTGKGDITKALSSWLTKYTVKDETNAAVDLLFDVFGGFQENVRSKGRVDDITIVFLSL</sequence>
<dbReference type="InterPro" id="IPR036457">
    <property type="entry name" value="PPM-type-like_dom_sf"/>
</dbReference>
<dbReference type="InterPro" id="IPR001932">
    <property type="entry name" value="PPM-type_phosphatase-like_dom"/>
</dbReference>
<dbReference type="GO" id="GO:0004722">
    <property type="term" value="F:protein serine/threonine phosphatase activity"/>
    <property type="evidence" value="ECO:0007669"/>
    <property type="project" value="InterPro"/>
</dbReference>
<dbReference type="InterPro" id="IPR000222">
    <property type="entry name" value="PP2C_BS"/>
</dbReference>
<dbReference type="Proteomes" id="UP000559256">
    <property type="component" value="Unassembled WGS sequence"/>
</dbReference>
<comment type="similarity">
    <text evidence="4">Belongs to the PP2C family.</text>
</comment>
<dbReference type="PANTHER" id="PTHR13832:SF792">
    <property type="entry name" value="GM14286P"/>
    <property type="match status" value="1"/>
</dbReference>
<reference evidence="6 7" key="1">
    <citation type="journal article" date="2020" name="ISME J.">
        <title>Uncovering the hidden diversity of litter-decomposition mechanisms in mushroom-forming fungi.</title>
        <authorList>
            <person name="Floudas D."/>
            <person name="Bentzer J."/>
            <person name="Ahren D."/>
            <person name="Johansson T."/>
            <person name="Persson P."/>
            <person name="Tunlid A."/>
        </authorList>
    </citation>
    <scope>NUCLEOTIDE SEQUENCE [LARGE SCALE GENOMIC DNA]</scope>
    <source>
        <strain evidence="6 7">CBS 291.85</strain>
    </source>
</reference>